<sequence>MSKNDQKILTPKGVAIYPHLNKADTKYNADGRFHTKLALDADDPETQAFVAKLEAIRDEVFDKKYAELVEAKKVARAKEMTKGPVFKVEVDDETGEETGRLLITVAMKHRVVSKKDGKTYFLVPKYFNAKRVQLKNPPIIGSNSLLRCFVEPWASLKEDTKSVNVTLRLDAVQIITLSSFGQRSGADYGFAEEDGDDITDGADTTADSKSDESAPFDEDDDI</sequence>
<dbReference type="SUPFAM" id="SSF50249">
    <property type="entry name" value="Nucleic acid-binding proteins"/>
    <property type="match status" value="1"/>
</dbReference>
<dbReference type="Gene3D" id="2.40.50.140">
    <property type="entry name" value="Nucleic acid-binding proteins"/>
    <property type="match status" value="1"/>
</dbReference>
<organism evidence="3 4">
    <name type="scientific">Caulobacter phage S2B</name>
    <dbReference type="NCBI Taxonomy" id="2759120"/>
    <lineage>
        <taxon>Viruses</taxon>
        <taxon>Duplodnaviria</taxon>
        <taxon>Heunggongvirae</taxon>
        <taxon>Uroviricota</taxon>
        <taxon>Caudoviricetes</taxon>
        <taxon>Autographivirales</taxon>
        <taxon>Autographivirales incertae sedis</taxon>
        <taxon>Sumtervirus</taxon>
        <taxon>Sumtervirus S2B</taxon>
    </lineage>
</organism>
<evidence type="ECO:0000313" key="3">
    <source>
        <dbReference type="EMBL" id="QOC54163.1"/>
    </source>
</evidence>
<accession>A0AAE7SYL2</accession>
<dbReference type="InterPro" id="IPR049476">
    <property type="entry name" value="SBB_BPT7"/>
</dbReference>
<feature type="domain" description="Single-stranded DNA-binding protein BPT7" evidence="2">
    <location>
        <begin position="16"/>
        <end position="177"/>
    </location>
</feature>
<dbReference type="Pfam" id="PF21265">
    <property type="entry name" value="SBB_T7"/>
    <property type="match status" value="1"/>
</dbReference>
<feature type="compositionally biased region" description="Acidic residues" evidence="1">
    <location>
        <begin position="190"/>
        <end position="200"/>
    </location>
</feature>
<feature type="region of interest" description="Disordered" evidence="1">
    <location>
        <begin position="184"/>
        <end position="222"/>
    </location>
</feature>
<evidence type="ECO:0000256" key="1">
    <source>
        <dbReference type="SAM" id="MobiDB-lite"/>
    </source>
</evidence>
<reference evidence="3" key="1">
    <citation type="submission" date="2019-12" db="EMBL/GenBank/DDBJ databases">
        <title>S2B, a lysogenic bacteriophage that infects Caulobacter crescentus.</title>
        <authorList>
            <person name="Ely B."/>
            <person name="Berrios L."/>
            <person name="Thomas Q."/>
        </authorList>
    </citation>
    <scope>NUCLEOTIDE SEQUENCE</scope>
</reference>
<dbReference type="Proteomes" id="UP000827856">
    <property type="component" value="Segment"/>
</dbReference>
<keyword evidence="4" id="KW-1185">Reference proteome</keyword>
<dbReference type="InterPro" id="IPR012340">
    <property type="entry name" value="NA-bd_OB-fold"/>
</dbReference>
<dbReference type="EMBL" id="MN857473">
    <property type="protein sequence ID" value="QOC54163.1"/>
    <property type="molecule type" value="Genomic_DNA"/>
</dbReference>
<proteinExistence type="predicted"/>
<evidence type="ECO:0000259" key="2">
    <source>
        <dbReference type="Pfam" id="PF21265"/>
    </source>
</evidence>
<gene>
    <name evidence="3" type="primary">S2B_gp049c</name>
</gene>
<protein>
    <recommendedName>
        <fullName evidence="2">Single-stranded DNA-binding protein BPT7 domain-containing protein</fullName>
    </recommendedName>
</protein>
<name>A0AAE7SYL2_9CAUD</name>
<evidence type="ECO:0000313" key="4">
    <source>
        <dbReference type="Proteomes" id="UP000827856"/>
    </source>
</evidence>